<reference evidence="3 4" key="1">
    <citation type="submission" date="2020-06" db="EMBL/GenBank/DDBJ databases">
        <title>Methanofollis fontis sp. nov., a methanogen isolated from marine sediments near a cold seep at Four-Way Closure Ridge offshore southwestern Taiwan.</title>
        <authorList>
            <person name="Chen S.-C."/>
            <person name="Teng N.-H."/>
            <person name="Lin Y.-S."/>
            <person name="Lai M.-C."/>
            <person name="Chen H.-H."/>
            <person name="Wang C.-C."/>
        </authorList>
    </citation>
    <scope>NUCLEOTIDE SEQUENCE [LARGE SCALE GENOMIC DNA]</scope>
    <source>
        <strain evidence="3 4">DSM 2702</strain>
    </source>
</reference>
<dbReference type="NCBIfam" id="TIGR00512">
    <property type="entry name" value="salvage_mtnA"/>
    <property type="match status" value="1"/>
</dbReference>
<evidence type="ECO:0000256" key="1">
    <source>
        <dbReference type="ARBA" id="ARBA00023235"/>
    </source>
</evidence>
<evidence type="ECO:0000313" key="3">
    <source>
        <dbReference type="EMBL" id="NVO66898.1"/>
    </source>
</evidence>
<name>A0A7K4HPW6_9EURY</name>
<feature type="active site" description="Proton donor" evidence="2">
    <location>
        <position position="235"/>
    </location>
</feature>
<feature type="binding site" evidence="2">
    <location>
        <begin position="46"/>
        <end position="48"/>
    </location>
    <ligand>
        <name>substrate</name>
    </ligand>
</feature>
<protein>
    <recommendedName>
        <fullName evidence="2">Putative methylthioribose-1-phosphate isomerase</fullName>
        <shortName evidence="2">M1Pi</shortName>
        <shortName evidence="2">MTR-1-P isomerase</shortName>
        <ecNumber evidence="2">5.3.1.23</ecNumber>
    </recommendedName>
    <alternativeName>
        <fullName evidence="2">MTNA-like protein</fullName>
        <shortName evidence="2">aMTNA</shortName>
    </alternativeName>
    <alternativeName>
        <fullName evidence="2">S-methyl-5-thioribose-1-phosphate isomerase</fullName>
    </alternativeName>
</protein>
<keyword evidence="2" id="KW-0028">Amino-acid biosynthesis</keyword>
<feature type="binding site" evidence="2">
    <location>
        <begin position="244"/>
        <end position="245"/>
    </location>
    <ligand>
        <name>substrate</name>
    </ligand>
</feature>
<dbReference type="OrthoDB" id="45195at2157"/>
<dbReference type="InterPro" id="IPR037171">
    <property type="entry name" value="NagB/RpiA_transferase-like"/>
</dbReference>
<evidence type="ECO:0000256" key="2">
    <source>
        <dbReference type="HAMAP-Rule" id="MF_01678"/>
    </source>
</evidence>
<dbReference type="InterPro" id="IPR000649">
    <property type="entry name" value="IF-2B-related"/>
</dbReference>
<comment type="catalytic activity">
    <reaction evidence="2">
        <text>5-(methylsulfanyl)-alpha-D-ribose 1-phosphate = 5-(methylsulfanyl)-D-ribulose 1-phosphate</text>
        <dbReference type="Rhea" id="RHEA:19989"/>
        <dbReference type="ChEBI" id="CHEBI:58533"/>
        <dbReference type="ChEBI" id="CHEBI:58548"/>
        <dbReference type="EC" id="5.3.1.23"/>
    </reaction>
</comment>
<organism evidence="3 4">
    <name type="scientific">Methanofollis tationis</name>
    <dbReference type="NCBI Taxonomy" id="81417"/>
    <lineage>
        <taxon>Archaea</taxon>
        <taxon>Methanobacteriati</taxon>
        <taxon>Methanobacteriota</taxon>
        <taxon>Stenosarchaea group</taxon>
        <taxon>Methanomicrobia</taxon>
        <taxon>Methanomicrobiales</taxon>
        <taxon>Methanomicrobiaceae</taxon>
        <taxon>Methanofollis</taxon>
    </lineage>
</organism>
<keyword evidence="1 2" id="KW-0413">Isomerase</keyword>
<dbReference type="NCBIfam" id="TIGR00524">
    <property type="entry name" value="eIF-2B_rel"/>
    <property type="match status" value="1"/>
</dbReference>
<sequence length="341" mass="36078">MIPRTIERVGGTICFIDQTLLPQRLEIVECTDIERLARAIRRLEVRGAPALGIAGAYGVALAAIQSEEEDLDAFLAEVSAAAASLRGTRPTAVNLGWGIDRVLAAVRGAGSIEAGKEAAVKGADAVAREDEETCRRIGANGAALLPENARVLTHCNAGALACATWGTALGVIRSAVEGGKTVSVTACETRPLLQGARLTAWELAAEKIPVRVITDATAAFLMRRGEIDCVVVGADRITDDAVFNKIGTYMHAVCARHHGIPFYVAAPLSTFDPGRSETDVTIEERGRDEVAAFNGKQTVPDGVGCTNYAFDATPLDLVSGIITEIGVLLPPYDPMPRLRHI</sequence>
<feature type="binding site" evidence="2">
    <location>
        <position position="89"/>
    </location>
    <ligand>
        <name>substrate</name>
    </ligand>
</feature>
<comment type="caution">
    <text evidence="3">The sequence shown here is derived from an EMBL/GenBank/DDBJ whole genome shotgun (WGS) entry which is preliminary data.</text>
</comment>
<dbReference type="InterPro" id="IPR042529">
    <property type="entry name" value="IF_2B-like_C"/>
</dbReference>
<dbReference type="HAMAP" id="MF_01678">
    <property type="entry name" value="Salvage_MtnA"/>
    <property type="match status" value="1"/>
</dbReference>
<dbReference type="NCBIfam" id="NF004326">
    <property type="entry name" value="PRK05720.1"/>
    <property type="match status" value="1"/>
</dbReference>
<dbReference type="PANTHER" id="PTHR43475">
    <property type="entry name" value="METHYLTHIORIBOSE-1-PHOSPHATE ISOMERASE"/>
    <property type="match status" value="1"/>
</dbReference>
<feature type="binding site" evidence="2">
    <location>
        <position position="194"/>
    </location>
    <ligand>
        <name>substrate</name>
    </ligand>
</feature>
<dbReference type="Gene3D" id="1.20.120.420">
    <property type="entry name" value="translation initiation factor eif-2b, domain 1"/>
    <property type="match status" value="1"/>
</dbReference>
<dbReference type="GO" id="GO:0019509">
    <property type="term" value="P:L-methionine salvage from methylthioadenosine"/>
    <property type="evidence" value="ECO:0007669"/>
    <property type="project" value="UniProtKB-UniRule"/>
</dbReference>
<proteinExistence type="inferred from homology"/>
<dbReference type="FunFam" id="3.40.50.10470:FF:000006">
    <property type="entry name" value="Methylthioribose-1-phosphate isomerase"/>
    <property type="match status" value="1"/>
</dbReference>
<dbReference type="AlphaFoldDB" id="A0A7K4HPW6"/>
<dbReference type="EMBL" id="JABXWR010000001">
    <property type="protein sequence ID" value="NVO66898.1"/>
    <property type="molecule type" value="Genomic_DNA"/>
</dbReference>
<dbReference type="Pfam" id="PF01008">
    <property type="entry name" value="IF-2B"/>
    <property type="match status" value="1"/>
</dbReference>
<dbReference type="Gene3D" id="3.40.50.10470">
    <property type="entry name" value="Translation initiation factor eif-2b, domain 2"/>
    <property type="match status" value="1"/>
</dbReference>
<dbReference type="SUPFAM" id="SSF100950">
    <property type="entry name" value="NagB/RpiA/CoA transferase-like"/>
    <property type="match status" value="1"/>
</dbReference>
<keyword evidence="2" id="KW-0486">Methionine biosynthesis</keyword>
<accession>A0A7K4HPW6</accession>
<keyword evidence="4" id="KW-1185">Reference proteome</keyword>
<dbReference type="GO" id="GO:0046523">
    <property type="term" value="F:S-methyl-5-thioribose-1-phosphate isomerase activity"/>
    <property type="evidence" value="ECO:0007669"/>
    <property type="project" value="UniProtKB-UniRule"/>
</dbReference>
<dbReference type="Proteomes" id="UP000570823">
    <property type="component" value="Unassembled WGS sequence"/>
</dbReference>
<comment type="function">
    <text evidence="2">Catalyzes the interconversion of methylthioribose-1-phosphate (MTR-1-P) into methylthioribulose-1-phosphate (MTRu-1-P).</text>
</comment>
<evidence type="ECO:0000313" key="4">
    <source>
        <dbReference type="Proteomes" id="UP000570823"/>
    </source>
</evidence>
<feature type="site" description="Transition state stabilizer" evidence="2">
    <location>
        <position position="155"/>
    </location>
</feature>
<dbReference type="FunFam" id="1.20.120.420:FF:000003">
    <property type="entry name" value="Methylthioribose-1-phosphate isomerase"/>
    <property type="match status" value="1"/>
</dbReference>
<dbReference type="EC" id="5.3.1.23" evidence="2"/>
<dbReference type="RefSeq" id="WP_176788549.1">
    <property type="nucleotide sequence ID" value="NZ_JABXWR010000001.1"/>
</dbReference>
<comment type="similarity">
    <text evidence="2">Belongs to the EIF-2B alpha/beta/delta subunits family. MtnA subfamily.</text>
</comment>
<gene>
    <name evidence="3" type="primary">mtnA</name>
    <name evidence="3" type="ORF">HWN36_06155</name>
</gene>
<dbReference type="PANTHER" id="PTHR43475:SF1">
    <property type="entry name" value="METHYLTHIORIBOSE-1-PHOSPHATE ISOMERASE"/>
    <property type="match status" value="1"/>
</dbReference>
<dbReference type="InterPro" id="IPR005251">
    <property type="entry name" value="IF-M1Pi"/>
</dbReference>
<dbReference type="InterPro" id="IPR011559">
    <property type="entry name" value="Initiation_fac_2B_a/b/d"/>
</dbReference>
<dbReference type="InterPro" id="IPR027363">
    <property type="entry name" value="M1Pi_N"/>
</dbReference>